<dbReference type="Pfam" id="PF00089">
    <property type="entry name" value="Trypsin"/>
    <property type="match status" value="1"/>
</dbReference>
<reference evidence="3" key="1">
    <citation type="submission" date="2022-06" db="EMBL/GenBank/DDBJ databases">
        <title>Draft genome sequence of Streptomyces sp. RB6PN25 isolated from peat swamp forest in Thailand.</title>
        <authorList>
            <person name="Duangmal K."/>
            <person name="Klaysubun C."/>
        </authorList>
    </citation>
    <scope>NUCLEOTIDE SEQUENCE</scope>
    <source>
        <strain evidence="3">RB6PN25</strain>
    </source>
</reference>
<dbReference type="InterPro" id="IPR001254">
    <property type="entry name" value="Trypsin_dom"/>
</dbReference>
<dbReference type="InterPro" id="IPR050966">
    <property type="entry name" value="Glutamyl_endopeptidase"/>
</dbReference>
<sequence>MAAFLLVGGCAGLVSCGTGGGAGARSSAFAADGGWSAQRLRHAGGVGHHRRMGTGYTSPPTIRNARIGALFDHDSGGDHFCTASVVQSPGKDLIVTAAHCIHGGRGRTYKSDIVFVPSYRDGVAPKGEWHVRRLVVDRRWIDSSDPDLDVGFVVLQPLGGRHIEDVLGGNRLGDDMGSGRKVKLTGYPSNGSEPISCHNVITRFGAHQLRIACTGFPGGTSGSPWLTGFDPVTRTGTVIGVIGGYQAGGNTPDVSYSAVFGQDVHELYLAATAQEGRR</sequence>
<dbReference type="Proteomes" id="UP001057702">
    <property type="component" value="Unassembled WGS sequence"/>
</dbReference>
<keyword evidence="3" id="KW-0378">Hydrolase</keyword>
<evidence type="ECO:0000256" key="1">
    <source>
        <dbReference type="ARBA" id="ARBA00022729"/>
    </source>
</evidence>
<dbReference type="Gene3D" id="2.40.10.10">
    <property type="entry name" value="Trypsin-like serine proteases"/>
    <property type="match status" value="2"/>
</dbReference>
<name>A0ABT1PQS7_9ACTN</name>
<evidence type="ECO:0000313" key="4">
    <source>
        <dbReference type="Proteomes" id="UP001057702"/>
    </source>
</evidence>
<dbReference type="RefSeq" id="WP_255918877.1">
    <property type="nucleotide sequence ID" value="NZ_JANFNG010000002.1"/>
</dbReference>
<dbReference type="PROSITE" id="PS00134">
    <property type="entry name" value="TRYPSIN_HIS"/>
    <property type="match status" value="1"/>
</dbReference>
<evidence type="ECO:0000259" key="2">
    <source>
        <dbReference type="Pfam" id="PF00089"/>
    </source>
</evidence>
<dbReference type="PANTHER" id="PTHR15462">
    <property type="entry name" value="SERINE PROTEASE"/>
    <property type="match status" value="1"/>
</dbReference>
<evidence type="ECO:0000313" key="3">
    <source>
        <dbReference type="EMBL" id="MCQ4080013.1"/>
    </source>
</evidence>
<protein>
    <submittedName>
        <fullName evidence="3">Trypsin-like serine protease</fullName>
        <ecNumber evidence="3">3.4.21.-</ecNumber>
    </submittedName>
</protein>
<dbReference type="EMBL" id="JANFNG010000002">
    <property type="protein sequence ID" value="MCQ4080013.1"/>
    <property type="molecule type" value="Genomic_DNA"/>
</dbReference>
<gene>
    <name evidence="3" type="ORF">NGB36_05250</name>
</gene>
<keyword evidence="1" id="KW-0732">Signal</keyword>
<dbReference type="PANTHER" id="PTHR15462:SF8">
    <property type="entry name" value="SERINE PROTEASE"/>
    <property type="match status" value="1"/>
</dbReference>
<proteinExistence type="predicted"/>
<organism evidence="3 4">
    <name type="scientific">Streptomyces humicola</name>
    <dbReference type="NCBI Taxonomy" id="2953240"/>
    <lineage>
        <taxon>Bacteria</taxon>
        <taxon>Bacillati</taxon>
        <taxon>Actinomycetota</taxon>
        <taxon>Actinomycetes</taxon>
        <taxon>Kitasatosporales</taxon>
        <taxon>Streptomycetaceae</taxon>
        <taxon>Streptomyces</taxon>
    </lineage>
</organism>
<keyword evidence="4" id="KW-1185">Reference proteome</keyword>
<dbReference type="EC" id="3.4.21.-" evidence="3"/>
<dbReference type="InterPro" id="IPR009003">
    <property type="entry name" value="Peptidase_S1_PA"/>
</dbReference>
<dbReference type="SUPFAM" id="SSF50494">
    <property type="entry name" value="Trypsin-like serine proteases"/>
    <property type="match status" value="1"/>
</dbReference>
<feature type="domain" description="Peptidase S1" evidence="2">
    <location>
        <begin position="75"/>
        <end position="190"/>
    </location>
</feature>
<dbReference type="InterPro" id="IPR018114">
    <property type="entry name" value="TRYPSIN_HIS"/>
</dbReference>
<accession>A0ABT1PQS7</accession>
<comment type="caution">
    <text evidence="3">The sequence shown here is derived from an EMBL/GenBank/DDBJ whole genome shotgun (WGS) entry which is preliminary data.</text>
</comment>
<dbReference type="InterPro" id="IPR043504">
    <property type="entry name" value="Peptidase_S1_PA_chymotrypsin"/>
</dbReference>
<dbReference type="GO" id="GO:0016787">
    <property type="term" value="F:hydrolase activity"/>
    <property type="evidence" value="ECO:0007669"/>
    <property type="project" value="UniProtKB-KW"/>
</dbReference>